<dbReference type="EMBL" id="JAULSN010000002">
    <property type="protein sequence ID" value="KAK3378755.1"/>
    <property type="molecule type" value="Genomic_DNA"/>
</dbReference>
<evidence type="ECO:0000313" key="3">
    <source>
        <dbReference type="Proteomes" id="UP001287356"/>
    </source>
</evidence>
<keyword evidence="3" id="KW-1185">Reference proteome</keyword>
<dbReference type="PANTHER" id="PTHR24148">
    <property type="entry name" value="ANKYRIN REPEAT DOMAIN-CONTAINING PROTEIN 39 HOMOLOG-RELATED"/>
    <property type="match status" value="1"/>
</dbReference>
<dbReference type="Pfam" id="PF26639">
    <property type="entry name" value="Het-6_barrel"/>
    <property type="match status" value="1"/>
</dbReference>
<dbReference type="InterPro" id="IPR010730">
    <property type="entry name" value="HET"/>
</dbReference>
<organism evidence="2 3">
    <name type="scientific">Lasiosphaeria ovina</name>
    <dbReference type="NCBI Taxonomy" id="92902"/>
    <lineage>
        <taxon>Eukaryota</taxon>
        <taxon>Fungi</taxon>
        <taxon>Dikarya</taxon>
        <taxon>Ascomycota</taxon>
        <taxon>Pezizomycotina</taxon>
        <taxon>Sordariomycetes</taxon>
        <taxon>Sordariomycetidae</taxon>
        <taxon>Sordariales</taxon>
        <taxon>Lasiosphaeriaceae</taxon>
        <taxon>Lasiosphaeria</taxon>
    </lineage>
</organism>
<proteinExistence type="predicted"/>
<name>A0AAE0KMS4_9PEZI</name>
<feature type="domain" description="Heterokaryon incompatibility" evidence="1">
    <location>
        <begin position="118"/>
        <end position="283"/>
    </location>
</feature>
<dbReference type="Proteomes" id="UP001287356">
    <property type="component" value="Unassembled WGS sequence"/>
</dbReference>
<gene>
    <name evidence="2" type="ORF">B0T24DRAFT_716469</name>
</gene>
<dbReference type="AlphaFoldDB" id="A0AAE0KMS4"/>
<evidence type="ECO:0000259" key="1">
    <source>
        <dbReference type="Pfam" id="PF06985"/>
    </source>
</evidence>
<evidence type="ECO:0000313" key="2">
    <source>
        <dbReference type="EMBL" id="KAK3378755.1"/>
    </source>
</evidence>
<protein>
    <submittedName>
        <fullName evidence="2">Heterokaryon incompatibility protein-domain-containing protein</fullName>
    </submittedName>
</protein>
<dbReference type="PANTHER" id="PTHR24148:SF64">
    <property type="entry name" value="HETEROKARYON INCOMPATIBILITY DOMAIN-CONTAINING PROTEIN"/>
    <property type="match status" value="1"/>
</dbReference>
<comment type="caution">
    <text evidence="2">The sequence shown here is derived from an EMBL/GenBank/DDBJ whole genome shotgun (WGS) entry which is preliminary data.</text>
</comment>
<reference evidence="2" key="2">
    <citation type="submission" date="2023-06" db="EMBL/GenBank/DDBJ databases">
        <authorList>
            <consortium name="Lawrence Berkeley National Laboratory"/>
            <person name="Haridas S."/>
            <person name="Hensen N."/>
            <person name="Bonometti L."/>
            <person name="Westerberg I."/>
            <person name="Brannstrom I.O."/>
            <person name="Guillou S."/>
            <person name="Cros-Aarteil S."/>
            <person name="Calhoun S."/>
            <person name="Kuo A."/>
            <person name="Mondo S."/>
            <person name="Pangilinan J."/>
            <person name="Riley R."/>
            <person name="Labutti K."/>
            <person name="Andreopoulos B."/>
            <person name="Lipzen A."/>
            <person name="Chen C."/>
            <person name="Yanf M."/>
            <person name="Daum C."/>
            <person name="Ng V."/>
            <person name="Clum A."/>
            <person name="Steindorff A."/>
            <person name="Ohm R."/>
            <person name="Martin F."/>
            <person name="Silar P."/>
            <person name="Natvig D."/>
            <person name="Lalanne C."/>
            <person name="Gautier V."/>
            <person name="Ament-Velasquez S.L."/>
            <person name="Kruys A."/>
            <person name="Hutchinson M.I."/>
            <person name="Powell A.J."/>
            <person name="Barry K."/>
            <person name="Miller A.N."/>
            <person name="Grigoriev I.V."/>
            <person name="Debuchy R."/>
            <person name="Gladieux P."/>
            <person name="Thoren M.H."/>
            <person name="Johannesson H."/>
        </authorList>
    </citation>
    <scope>NUCLEOTIDE SEQUENCE</scope>
    <source>
        <strain evidence="2">CBS 958.72</strain>
    </source>
</reference>
<reference evidence="2" key="1">
    <citation type="journal article" date="2023" name="Mol. Phylogenet. Evol.">
        <title>Genome-scale phylogeny and comparative genomics of the fungal order Sordariales.</title>
        <authorList>
            <person name="Hensen N."/>
            <person name="Bonometti L."/>
            <person name="Westerberg I."/>
            <person name="Brannstrom I.O."/>
            <person name="Guillou S."/>
            <person name="Cros-Aarteil S."/>
            <person name="Calhoun S."/>
            <person name="Haridas S."/>
            <person name="Kuo A."/>
            <person name="Mondo S."/>
            <person name="Pangilinan J."/>
            <person name="Riley R."/>
            <person name="LaButti K."/>
            <person name="Andreopoulos B."/>
            <person name="Lipzen A."/>
            <person name="Chen C."/>
            <person name="Yan M."/>
            <person name="Daum C."/>
            <person name="Ng V."/>
            <person name="Clum A."/>
            <person name="Steindorff A."/>
            <person name="Ohm R.A."/>
            <person name="Martin F."/>
            <person name="Silar P."/>
            <person name="Natvig D.O."/>
            <person name="Lalanne C."/>
            <person name="Gautier V."/>
            <person name="Ament-Velasquez S.L."/>
            <person name="Kruys A."/>
            <person name="Hutchinson M.I."/>
            <person name="Powell A.J."/>
            <person name="Barry K."/>
            <person name="Miller A.N."/>
            <person name="Grigoriev I.V."/>
            <person name="Debuchy R."/>
            <person name="Gladieux P."/>
            <person name="Hiltunen Thoren M."/>
            <person name="Johannesson H."/>
        </authorList>
    </citation>
    <scope>NUCLEOTIDE SEQUENCE</scope>
    <source>
        <strain evidence="2">CBS 958.72</strain>
    </source>
</reference>
<dbReference type="Pfam" id="PF06985">
    <property type="entry name" value="HET"/>
    <property type="match status" value="1"/>
</dbReference>
<dbReference type="InterPro" id="IPR052895">
    <property type="entry name" value="HetReg/Transcr_Mod"/>
</dbReference>
<sequence>MDPVTQVTDSLAILGLSEANAAKPEAAHTRLAYEPIPTDDDRILRVLKLAPGTPREALVGTLELVVGVGNSNEVRPPSESLRSLGVSQAIAETVWVASEAEAKSPKNEPSEPAAFIEYEALSYVWGDPAKTESMTLNGVTFGLSANLKDALINLRERDTERTLWVDALCINQDDETEKHREVMRMRAIYYSAKRVVVWLGDAVFDSNMAIEWAEQIHLHFKAYLTRLGVQDEGEGIFDWIRETQRFQMVEAFGLLMPYHALRWKALHRLLSRPWFGRAWTLQELVVARSSLMLCGNRAVKWEVLELAIEVCEYRFLDARNVNDMIGSPATLSRADAASSRLTLTTTRNCFLPHDKIYSVLGILPPPLRDAITPDIDYALPARIAFLRAVRACVLTTHWLNIICHSHYSPWYPSDHPSWLPDWTRMPRATVLAERNRDAVFPPHRVIYDREAVASFSDDLRTLTAKGFVVARVVAAGVADELLSFGDGEAEGSKVRRTSRYLASGSADDAAAWRAAMYPQDPAFQYIPESTGEGEGEGGHESDPNFFEFELPLRIFVGPRLLSQRASGNGDVLDRFLDGLSRVPRRVWDGGLKRENLLPQHEPVPPEKEAEFLGCYHKVQGHMMSRTVFSRDSCEAGEGMLGIGPDFTRPGDLVCVLLGCDAPVLLREKEGQAGKYMFVGDAHVQGFMEGEGVHGLDEGKYELVDFDLV</sequence>
<accession>A0AAE0KMS4</accession>